<reference evidence="1" key="1">
    <citation type="submission" date="2023-06" db="EMBL/GenBank/DDBJ databases">
        <title>Uncultivated large filamentous bacteria from sulfidic sediments reveal new species and different genomic features in energy metabolism and defense.</title>
        <authorList>
            <person name="Fonseca A."/>
        </authorList>
    </citation>
    <scope>NUCLEOTIDE SEQUENCE</scope>
    <source>
        <strain evidence="1">HSG4</strain>
    </source>
</reference>
<organism evidence="1 2">
    <name type="scientific">Candidatus Marithioploca araucensis</name>
    <dbReference type="NCBI Taxonomy" id="70273"/>
    <lineage>
        <taxon>Bacteria</taxon>
        <taxon>Pseudomonadati</taxon>
        <taxon>Pseudomonadota</taxon>
        <taxon>Gammaproteobacteria</taxon>
        <taxon>Thiotrichales</taxon>
        <taxon>Thiotrichaceae</taxon>
        <taxon>Candidatus Marithioploca</taxon>
    </lineage>
</organism>
<keyword evidence="2" id="KW-1185">Reference proteome</keyword>
<sequence length="95" mass="10805">VFSNCRVGNVFLLPTFFHGKETKFFQKTWFLSNCSNCRVGNVFLLPTFFHGKETPFFEKTGFLSNCSGFGGQPKNLAHPTSTEKIVFEKHSSFEV</sequence>
<dbReference type="Proteomes" id="UP001171945">
    <property type="component" value="Unassembled WGS sequence"/>
</dbReference>
<name>A0ABT7VS49_9GAMM</name>
<proteinExistence type="predicted"/>
<evidence type="ECO:0000313" key="2">
    <source>
        <dbReference type="Proteomes" id="UP001171945"/>
    </source>
</evidence>
<feature type="non-terminal residue" evidence="1">
    <location>
        <position position="1"/>
    </location>
</feature>
<evidence type="ECO:0000313" key="1">
    <source>
        <dbReference type="EMBL" id="MDM8562494.1"/>
    </source>
</evidence>
<comment type="caution">
    <text evidence="1">The sequence shown here is derived from an EMBL/GenBank/DDBJ whole genome shotgun (WGS) entry which is preliminary data.</text>
</comment>
<protein>
    <submittedName>
        <fullName evidence="1">Uncharacterized protein</fullName>
    </submittedName>
</protein>
<dbReference type="EMBL" id="JAUCGM010000174">
    <property type="protein sequence ID" value="MDM8562494.1"/>
    <property type="molecule type" value="Genomic_DNA"/>
</dbReference>
<accession>A0ABT7VS49</accession>
<gene>
    <name evidence="1" type="ORF">QUF54_03985</name>
</gene>